<accession>A0A547PJF5</accession>
<dbReference type="InterPro" id="IPR007339">
    <property type="entry name" value="RclC-like"/>
</dbReference>
<reference evidence="2 3" key="1">
    <citation type="submission" date="2019-06" db="EMBL/GenBank/DDBJ databases">
        <title>Paenimaribius caenipelagi gen. nov., sp. nov., isolated from a tidal flat.</title>
        <authorList>
            <person name="Yoon J.-H."/>
        </authorList>
    </citation>
    <scope>NUCLEOTIDE SEQUENCE [LARGE SCALE GENOMIC DNA]</scope>
    <source>
        <strain evidence="2 3">JBTF-M29</strain>
    </source>
</reference>
<dbReference type="EMBL" id="VFSV01000084">
    <property type="protein sequence ID" value="TRD14221.1"/>
    <property type="molecule type" value="Genomic_DNA"/>
</dbReference>
<feature type="transmembrane region" description="Helical" evidence="1">
    <location>
        <begin position="142"/>
        <end position="161"/>
    </location>
</feature>
<dbReference type="OrthoDB" id="1118972at2"/>
<keyword evidence="1" id="KW-0472">Membrane</keyword>
<evidence type="ECO:0000256" key="1">
    <source>
        <dbReference type="SAM" id="Phobius"/>
    </source>
</evidence>
<feature type="transmembrane region" description="Helical" evidence="1">
    <location>
        <begin position="66"/>
        <end position="93"/>
    </location>
</feature>
<keyword evidence="1" id="KW-1133">Transmembrane helix</keyword>
<dbReference type="Pfam" id="PF04224">
    <property type="entry name" value="DUF417"/>
    <property type="match status" value="1"/>
</dbReference>
<dbReference type="RefSeq" id="WP_142836307.1">
    <property type="nucleotide sequence ID" value="NZ_VFSV01000084.1"/>
</dbReference>
<sequence length="168" mass="17369">MTDVTFTAAPVSNDLHSFGERLSRAGVHSIRFGTAIVLGWIGAMKFTAYEAGAIEGLVASSPLTSWLYSVFSLQGASNLIGATEILTAALIVIGTKFPKAAVLGALGAVATFLVTASFLFTAPVTEPSLGGFPALSVVPGQFLLKDIVLLAAAIFLAGDALKRVARDR</sequence>
<feature type="transmembrane region" description="Helical" evidence="1">
    <location>
        <begin position="100"/>
        <end position="122"/>
    </location>
</feature>
<evidence type="ECO:0000313" key="3">
    <source>
        <dbReference type="Proteomes" id="UP000318590"/>
    </source>
</evidence>
<gene>
    <name evidence="2" type="ORF">FEV53_19365</name>
</gene>
<protein>
    <submittedName>
        <fullName evidence="2">DUF417 family protein</fullName>
    </submittedName>
</protein>
<dbReference type="GO" id="GO:1901530">
    <property type="term" value="P:response to hypochlorite"/>
    <property type="evidence" value="ECO:0007669"/>
    <property type="project" value="TreeGrafter"/>
</dbReference>
<dbReference type="PANTHER" id="PTHR40106:SF1">
    <property type="entry name" value="INNER MEMBRANE PROTEIN RCLC"/>
    <property type="match status" value="1"/>
</dbReference>
<comment type="caution">
    <text evidence="2">The sequence shown here is derived from an EMBL/GenBank/DDBJ whole genome shotgun (WGS) entry which is preliminary data.</text>
</comment>
<name>A0A547PJF5_9RHOB</name>
<keyword evidence="3" id="KW-1185">Reference proteome</keyword>
<dbReference type="GO" id="GO:0005886">
    <property type="term" value="C:plasma membrane"/>
    <property type="evidence" value="ECO:0007669"/>
    <property type="project" value="TreeGrafter"/>
</dbReference>
<proteinExistence type="predicted"/>
<dbReference type="AlphaFoldDB" id="A0A547PJF5"/>
<evidence type="ECO:0000313" key="2">
    <source>
        <dbReference type="EMBL" id="TRD14221.1"/>
    </source>
</evidence>
<keyword evidence="1" id="KW-0812">Transmembrane</keyword>
<dbReference type="PANTHER" id="PTHR40106">
    <property type="entry name" value="INNER MEMBRANE PROTEIN RCLC"/>
    <property type="match status" value="1"/>
</dbReference>
<organism evidence="2 3">
    <name type="scientific">Palleronia caenipelagi</name>
    <dbReference type="NCBI Taxonomy" id="2489174"/>
    <lineage>
        <taxon>Bacteria</taxon>
        <taxon>Pseudomonadati</taxon>
        <taxon>Pseudomonadota</taxon>
        <taxon>Alphaproteobacteria</taxon>
        <taxon>Rhodobacterales</taxon>
        <taxon>Roseobacteraceae</taxon>
        <taxon>Palleronia</taxon>
    </lineage>
</organism>
<dbReference type="Proteomes" id="UP000318590">
    <property type="component" value="Unassembled WGS sequence"/>
</dbReference>